<organism evidence="2 3">
    <name type="scientific">Roseibium sediminicola</name>
    <dbReference type="NCBI Taxonomy" id="2933272"/>
    <lineage>
        <taxon>Bacteria</taxon>
        <taxon>Pseudomonadati</taxon>
        <taxon>Pseudomonadota</taxon>
        <taxon>Alphaproteobacteria</taxon>
        <taxon>Hyphomicrobiales</taxon>
        <taxon>Stappiaceae</taxon>
        <taxon>Roseibium</taxon>
    </lineage>
</organism>
<protein>
    <submittedName>
        <fullName evidence="2">Transposase</fullName>
    </submittedName>
</protein>
<gene>
    <name evidence="2" type="ORF">M0H32_29250</name>
</gene>
<proteinExistence type="inferred from homology"/>
<accession>A0ABT0H3J5</accession>
<dbReference type="NCBIfam" id="NF047593">
    <property type="entry name" value="IS66_ISAeme5_TnpA"/>
    <property type="match status" value="1"/>
</dbReference>
<dbReference type="EMBL" id="JALNMJ010000054">
    <property type="protein sequence ID" value="MCK7616248.1"/>
    <property type="molecule type" value="Genomic_DNA"/>
</dbReference>
<dbReference type="Proteomes" id="UP001431221">
    <property type="component" value="Unassembled WGS sequence"/>
</dbReference>
<evidence type="ECO:0000313" key="3">
    <source>
        <dbReference type="Proteomes" id="UP001431221"/>
    </source>
</evidence>
<name>A0ABT0H3J5_9HYPH</name>
<sequence length="136" mass="15508">MGRVEILTGRERRRIWSDDQKLTILEEVATSGLTIADVARRHDVLPQQIYAWRRKFAQDQREHLQEPCFLPVTLVASEAERHGQALEEESVRKPALKKAARMGRIEIRCKGGRVLKVDAGLDPLMLQGLIRSVEEA</sequence>
<dbReference type="Pfam" id="PF01527">
    <property type="entry name" value="HTH_Tnp_1"/>
    <property type="match status" value="1"/>
</dbReference>
<evidence type="ECO:0000313" key="2">
    <source>
        <dbReference type="EMBL" id="MCK7616248.1"/>
    </source>
</evidence>
<dbReference type="InterPro" id="IPR010921">
    <property type="entry name" value="Trp_repressor/repl_initiator"/>
</dbReference>
<dbReference type="PANTHER" id="PTHR37936">
    <property type="entry name" value="TRANSPOSASE INSC FOR INSERTION ELEMENT IS2A-RELATED"/>
    <property type="match status" value="1"/>
</dbReference>
<dbReference type="Gene3D" id="1.10.10.10">
    <property type="entry name" value="Winged helix-like DNA-binding domain superfamily/Winged helix DNA-binding domain"/>
    <property type="match status" value="1"/>
</dbReference>
<dbReference type="PANTHER" id="PTHR37936:SF3">
    <property type="entry name" value="TRANSPOSASE INSC FOR INSERTION ELEMENT IS2A-RELATED"/>
    <property type="match status" value="1"/>
</dbReference>
<keyword evidence="3" id="KW-1185">Reference proteome</keyword>
<reference evidence="2" key="1">
    <citation type="submission" date="2022-04" db="EMBL/GenBank/DDBJ databases">
        <title>Roseibium sp. CAU 1639 isolated from mud.</title>
        <authorList>
            <person name="Kim W."/>
        </authorList>
    </citation>
    <scope>NUCLEOTIDE SEQUENCE</scope>
    <source>
        <strain evidence="2">CAU 1639</strain>
    </source>
</reference>
<comment type="caution">
    <text evidence="2">The sequence shown here is derived from an EMBL/GenBank/DDBJ whole genome shotgun (WGS) entry which is preliminary data.</text>
</comment>
<dbReference type="InterPro" id="IPR036388">
    <property type="entry name" value="WH-like_DNA-bd_sf"/>
</dbReference>
<evidence type="ECO:0000256" key="1">
    <source>
        <dbReference type="ARBA" id="ARBA00009964"/>
    </source>
</evidence>
<comment type="similarity">
    <text evidence="1">Belongs to the transposase 8 family.</text>
</comment>
<dbReference type="NCBIfam" id="NF047595">
    <property type="entry name" value="IS66_ISRel24_TnpA"/>
    <property type="match status" value="1"/>
</dbReference>
<dbReference type="InterPro" id="IPR002514">
    <property type="entry name" value="Transposase_8"/>
</dbReference>
<dbReference type="RefSeq" id="WP_248160282.1">
    <property type="nucleotide sequence ID" value="NZ_JALNMJ010000054.1"/>
</dbReference>
<dbReference type="SUPFAM" id="SSF48295">
    <property type="entry name" value="TrpR-like"/>
    <property type="match status" value="1"/>
</dbReference>